<evidence type="ECO:0000313" key="3">
    <source>
        <dbReference type="WBParaSite" id="nRc.2.0.1.t03422-RA"/>
    </source>
</evidence>
<dbReference type="AlphaFoldDB" id="A0A915HPZ6"/>
<name>A0A915HPZ6_ROMCU</name>
<protein>
    <submittedName>
        <fullName evidence="3">Uncharacterized protein</fullName>
    </submittedName>
</protein>
<proteinExistence type="predicted"/>
<evidence type="ECO:0000313" key="2">
    <source>
        <dbReference type="Proteomes" id="UP000887565"/>
    </source>
</evidence>
<dbReference type="Proteomes" id="UP000887565">
    <property type="component" value="Unplaced"/>
</dbReference>
<organism evidence="2 3">
    <name type="scientific">Romanomermis culicivorax</name>
    <name type="common">Nematode worm</name>
    <dbReference type="NCBI Taxonomy" id="13658"/>
    <lineage>
        <taxon>Eukaryota</taxon>
        <taxon>Metazoa</taxon>
        <taxon>Ecdysozoa</taxon>
        <taxon>Nematoda</taxon>
        <taxon>Enoplea</taxon>
        <taxon>Dorylaimia</taxon>
        <taxon>Mermithida</taxon>
        <taxon>Mermithoidea</taxon>
        <taxon>Mermithidae</taxon>
        <taxon>Romanomermis</taxon>
    </lineage>
</organism>
<feature type="region of interest" description="Disordered" evidence="1">
    <location>
        <begin position="36"/>
        <end position="56"/>
    </location>
</feature>
<keyword evidence="2" id="KW-1185">Reference proteome</keyword>
<reference evidence="3" key="1">
    <citation type="submission" date="2022-11" db="UniProtKB">
        <authorList>
            <consortium name="WormBaseParasite"/>
        </authorList>
    </citation>
    <scope>IDENTIFICATION</scope>
</reference>
<dbReference type="WBParaSite" id="nRc.2.0.1.t03422-RA">
    <property type="protein sequence ID" value="nRc.2.0.1.t03422-RA"/>
    <property type="gene ID" value="nRc.2.0.1.g03422"/>
</dbReference>
<evidence type="ECO:0000256" key="1">
    <source>
        <dbReference type="SAM" id="MobiDB-lite"/>
    </source>
</evidence>
<sequence length="126" mass="14249">SSEPRILITEVSVTATKKNCDPKILSQYRNFNIKSKSVKQDSEMKKKSKSRKTTSKTIDEENLYKIHANGSADDSKFLDDIVQGAKFSKFVHFRTNVADEFCGGLICKFCKIKFCSNIRKPTCTIA</sequence>
<accession>A0A915HPZ6</accession>